<organism evidence="1 2">
    <name type="scientific">Ktedonobacter racemifer DSM 44963</name>
    <dbReference type="NCBI Taxonomy" id="485913"/>
    <lineage>
        <taxon>Bacteria</taxon>
        <taxon>Bacillati</taxon>
        <taxon>Chloroflexota</taxon>
        <taxon>Ktedonobacteria</taxon>
        <taxon>Ktedonobacterales</taxon>
        <taxon>Ktedonobacteraceae</taxon>
        <taxon>Ktedonobacter</taxon>
    </lineage>
</organism>
<evidence type="ECO:0000313" key="2">
    <source>
        <dbReference type="Proteomes" id="UP000004508"/>
    </source>
</evidence>
<keyword evidence="2" id="KW-1185">Reference proteome</keyword>
<evidence type="ECO:0000313" key="1">
    <source>
        <dbReference type="EMBL" id="EFH83208.1"/>
    </source>
</evidence>
<evidence type="ECO:0008006" key="3">
    <source>
        <dbReference type="Google" id="ProtNLM"/>
    </source>
</evidence>
<sequence>MLDESITSEERFAVLVGELLSYPGVTPPADGRQAKKGFGASGLKVHDKIFAMLTRGRLIVKLPKARVDELVVSGDGERFDPRKNGRLMKEWLVLEPTSQIEWLALAREALAFVSAQH</sequence>
<gene>
    <name evidence="1" type="ORF">Krac_4146</name>
</gene>
<dbReference type="EMBL" id="ADVG01000003">
    <property type="protein sequence ID" value="EFH83208.1"/>
    <property type="molecule type" value="Genomic_DNA"/>
</dbReference>
<dbReference type="eggNOG" id="ENOG5033FGB">
    <property type="taxonomic scope" value="Bacteria"/>
</dbReference>
<reference evidence="1 2" key="1">
    <citation type="journal article" date="2011" name="Stand. Genomic Sci.">
        <title>Non-contiguous finished genome sequence and contextual data of the filamentous soil bacterium Ktedonobacter racemifer type strain (SOSP1-21).</title>
        <authorList>
            <person name="Chang Y.J."/>
            <person name="Land M."/>
            <person name="Hauser L."/>
            <person name="Chertkov O."/>
            <person name="Del Rio T.G."/>
            <person name="Nolan M."/>
            <person name="Copeland A."/>
            <person name="Tice H."/>
            <person name="Cheng J.F."/>
            <person name="Lucas S."/>
            <person name="Han C."/>
            <person name="Goodwin L."/>
            <person name="Pitluck S."/>
            <person name="Ivanova N."/>
            <person name="Ovchinikova G."/>
            <person name="Pati A."/>
            <person name="Chen A."/>
            <person name="Palaniappan K."/>
            <person name="Mavromatis K."/>
            <person name="Liolios K."/>
            <person name="Brettin T."/>
            <person name="Fiebig A."/>
            <person name="Rohde M."/>
            <person name="Abt B."/>
            <person name="Goker M."/>
            <person name="Detter J.C."/>
            <person name="Woyke T."/>
            <person name="Bristow J."/>
            <person name="Eisen J.A."/>
            <person name="Markowitz V."/>
            <person name="Hugenholtz P."/>
            <person name="Kyrpides N.C."/>
            <person name="Klenk H.P."/>
            <person name="Lapidus A."/>
        </authorList>
    </citation>
    <scope>NUCLEOTIDE SEQUENCE [LARGE SCALE GENOMIC DNA]</scope>
    <source>
        <strain evidence="2">DSM 44963</strain>
    </source>
</reference>
<dbReference type="Proteomes" id="UP000004508">
    <property type="component" value="Unassembled WGS sequence"/>
</dbReference>
<proteinExistence type="predicted"/>
<protein>
    <recommendedName>
        <fullName evidence="3">TfoX N-terminal domain-containing protein</fullName>
    </recommendedName>
</protein>
<dbReference type="InParanoid" id="D6TYC8"/>
<name>D6TYC8_KTERA</name>
<dbReference type="SUPFAM" id="SSF159894">
    <property type="entry name" value="YgaC/TfoX-N like"/>
    <property type="match status" value="1"/>
</dbReference>
<comment type="caution">
    <text evidence="1">The sequence shown here is derived from an EMBL/GenBank/DDBJ whole genome shotgun (WGS) entry which is preliminary data.</text>
</comment>
<dbReference type="RefSeq" id="WP_007913755.1">
    <property type="nucleotide sequence ID" value="NZ_ADVG01000003.1"/>
</dbReference>
<accession>D6TYC8</accession>
<dbReference type="AlphaFoldDB" id="D6TYC8"/>
<dbReference type="Gene3D" id="3.30.1460.30">
    <property type="entry name" value="YgaC/TfoX-N like chaperone"/>
    <property type="match status" value="1"/>
</dbReference>